<keyword evidence="2" id="KW-0963">Cytoplasm</keyword>
<dbReference type="InterPro" id="IPR040193">
    <property type="entry name" value="EFHC1/EFHC2/EFHB"/>
</dbReference>
<dbReference type="FunFam" id="2.30.29.170:FF:000004">
    <property type="entry name" value="EF-hand domain containing 2"/>
    <property type="match status" value="1"/>
</dbReference>
<keyword evidence="4" id="KW-0206">Cytoskeleton</keyword>
<dbReference type="PANTHER" id="PTHR12086">
    <property type="entry name" value="EF-HAND DOMAIN C-TERMINAL CONTAINING PROTEIN"/>
    <property type="match status" value="1"/>
</dbReference>
<keyword evidence="8" id="KW-1185">Reference proteome</keyword>
<evidence type="ECO:0000259" key="6">
    <source>
        <dbReference type="PROSITE" id="PS51336"/>
    </source>
</evidence>
<protein>
    <recommendedName>
        <fullName evidence="6">DM10 domain-containing protein</fullName>
    </recommendedName>
</protein>
<evidence type="ECO:0000256" key="1">
    <source>
        <dbReference type="ARBA" id="ARBA00004430"/>
    </source>
</evidence>
<dbReference type="SMART" id="SM00676">
    <property type="entry name" value="DM10"/>
    <property type="match status" value="3"/>
</dbReference>
<dbReference type="OrthoDB" id="6360546at2759"/>
<evidence type="ECO:0000313" key="8">
    <source>
        <dbReference type="Proteomes" id="UP000708208"/>
    </source>
</evidence>
<feature type="domain" description="DM10" evidence="6">
    <location>
        <begin position="451"/>
        <end position="559"/>
    </location>
</feature>
<comment type="subcellular location">
    <subcellularLocation>
        <location evidence="1">Cytoplasm</location>
        <location evidence="1">Cytoskeleton</location>
        <location evidence="1">Cilium axoneme</location>
    </subcellularLocation>
</comment>
<keyword evidence="5" id="KW-0966">Cell projection</keyword>
<dbReference type="Proteomes" id="UP000708208">
    <property type="component" value="Unassembled WGS sequence"/>
</dbReference>
<dbReference type="FunFam" id="2.30.29.170:FF:000002">
    <property type="entry name" value="EF-hand domain (C-terminal) containing 1"/>
    <property type="match status" value="1"/>
</dbReference>
<evidence type="ECO:0000256" key="3">
    <source>
        <dbReference type="ARBA" id="ARBA00022737"/>
    </source>
</evidence>
<dbReference type="InterPro" id="IPR006602">
    <property type="entry name" value="DM10_dom"/>
</dbReference>
<sequence>MSCNTNPLGVSLNQCIAKSLPLLPGNSYNFNVGADRYHKPQHWGLSRGVPVLKDRDCPRNKPGIGGKTQPPWAPCHTMPETSIYPKGSGPKVPSWLAFDKQVLAFEGYFQEPIPESPLENYRVHQCRIMFFLEDDTVKVTEPPTYNAGLPQGTIIRRHRIPLPPPCEDHYYNVEHFNVGCEINLYGKVFFICSCDAFTRNFLNRLGIPVPENLGLPADQATEKMLDAKTSQFARKPYLSVDTRGPFLLHDRHVLRFWAFWDDRCNMYGDLRQFVIHYFLSDGTIEVREIIRPNSGYDSFPVFIRRGRVPREAKDLVPLPGVETPLTILNVFGSIHASACGKARYLVDNLGIGGRDICYYRDSDLAIGAVVNVFGRAFTLTDCDEFTKQYYREKYNIQDFTPLVLNEPKPQQPCPEVPPYTGWGTEEDSLVSWNSLELKPVVKDYRKAAAKEKDILRFDAKFYCPLQKVNAARRFTINYYMSDDTIQIFEKEHPNVGLPKGNFLVRCEVKKPGWQPEVGLDPEYYAPGDFYVGAILDINSFKFQLLSADEFTLSYMEANRQLFPHSDIARCLTKFPHSDIARCLTKVREAFGPLQSESVLQCFAQNDTCLQGVMDLRNFRSLLLEVSKCAMSEHEITTLSRAYACHAPLPGTDWQTLQAICQTELRKNNFDKTLLARIEYTFRYHDPCRSGLIDRDTLGATLKGAKMPLFKDLMNYLVANFPTAAGDTCCRVNYCDLLKYLNWEDNPAPVAKPAAVQCVMKWIEPKPPLKILCVNYRAFLEDVCPNFKCALPSVCCCGTGQPCAQHPCQPPGSEEGFCPNPDDGESELPQCQPQVPIEVHVQPCCIEPISAQGHKCSPDAHTCNDLSGAGDCSQNQGQTQFECQVQAPCCS</sequence>
<evidence type="ECO:0000313" key="7">
    <source>
        <dbReference type="EMBL" id="CAG7835962.1"/>
    </source>
</evidence>
<comment type="caution">
    <text evidence="7">The sequence shown here is derived from an EMBL/GenBank/DDBJ whole genome shotgun (WGS) entry which is preliminary data.</text>
</comment>
<accession>A0A8J2Q0S8</accession>
<feature type="domain" description="DM10" evidence="6">
    <location>
        <begin position="250"/>
        <end position="394"/>
    </location>
</feature>
<feature type="domain" description="DM10" evidence="6">
    <location>
        <begin position="99"/>
        <end position="206"/>
    </location>
</feature>
<dbReference type="AlphaFoldDB" id="A0A8J2Q0S8"/>
<reference evidence="7" key="1">
    <citation type="submission" date="2021-06" db="EMBL/GenBank/DDBJ databases">
        <authorList>
            <person name="Hodson N. C."/>
            <person name="Mongue J. A."/>
            <person name="Jaron S. K."/>
        </authorList>
    </citation>
    <scope>NUCLEOTIDE SEQUENCE</scope>
</reference>
<evidence type="ECO:0000256" key="2">
    <source>
        <dbReference type="ARBA" id="ARBA00022490"/>
    </source>
</evidence>
<dbReference type="EMBL" id="CAJVCH010570816">
    <property type="protein sequence ID" value="CAG7835962.1"/>
    <property type="molecule type" value="Genomic_DNA"/>
</dbReference>
<evidence type="ECO:0000256" key="5">
    <source>
        <dbReference type="ARBA" id="ARBA00023273"/>
    </source>
</evidence>
<evidence type="ECO:0000256" key="4">
    <source>
        <dbReference type="ARBA" id="ARBA00023212"/>
    </source>
</evidence>
<dbReference type="GO" id="GO:0005930">
    <property type="term" value="C:axoneme"/>
    <property type="evidence" value="ECO:0007669"/>
    <property type="project" value="UniProtKB-SubCell"/>
</dbReference>
<keyword evidence="3" id="KW-0677">Repeat</keyword>
<dbReference type="PANTHER" id="PTHR12086:SF11">
    <property type="entry name" value="EF-HAND DOMAIN-CONTAINING FAMILY MEMBER C2"/>
    <property type="match status" value="1"/>
</dbReference>
<proteinExistence type="predicted"/>
<dbReference type="GO" id="GO:0005874">
    <property type="term" value="C:microtubule"/>
    <property type="evidence" value="ECO:0007669"/>
    <property type="project" value="TreeGrafter"/>
</dbReference>
<dbReference type="GO" id="GO:0010975">
    <property type="term" value="P:regulation of neuron projection development"/>
    <property type="evidence" value="ECO:0007669"/>
    <property type="project" value="TreeGrafter"/>
</dbReference>
<dbReference type="FunFam" id="2.30.29.170:FF:000001">
    <property type="entry name" value="EF-hand domain containing 1"/>
    <property type="match status" value="1"/>
</dbReference>
<gene>
    <name evidence="7" type="ORF">AFUS01_LOCUS45263</name>
</gene>
<organism evidence="7 8">
    <name type="scientific">Allacma fusca</name>
    <dbReference type="NCBI Taxonomy" id="39272"/>
    <lineage>
        <taxon>Eukaryota</taxon>
        <taxon>Metazoa</taxon>
        <taxon>Ecdysozoa</taxon>
        <taxon>Arthropoda</taxon>
        <taxon>Hexapoda</taxon>
        <taxon>Collembola</taxon>
        <taxon>Symphypleona</taxon>
        <taxon>Sminthuridae</taxon>
        <taxon>Allacma</taxon>
    </lineage>
</organism>
<dbReference type="Pfam" id="PF06565">
    <property type="entry name" value="DM10_dom"/>
    <property type="match status" value="3"/>
</dbReference>
<dbReference type="PROSITE" id="PS51336">
    <property type="entry name" value="DM10"/>
    <property type="match status" value="3"/>
</dbReference>
<name>A0A8J2Q0S8_9HEXA</name>